<feature type="domain" description="Oxidoreductase FAD/NAD(P)-binding" evidence="4">
    <location>
        <begin position="54"/>
        <end position="152"/>
    </location>
</feature>
<dbReference type="InterPro" id="IPR001433">
    <property type="entry name" value="OxRdtase_FAD/NAD-bd"/>
</dbReference>
<dbReference type="PANTHER" id="PTHR19384">
    <property type="entry name" value="NITRIC OXIDE SYNTHASE-RELATED"/>
    <property type="match status" value="1"/>
</dbReference>
<reference evidence="5 6" key="2">
    <citation type="submission" date="2018-10" db="EMBL/GenBank/DDBJ databases">
        <authorList>
            <consortium name="Pathogen Informatics"/>
        </authorList>
    </citation>
    <scope>NUCLEOTIDE SEQUENCE [LARGE SCALE GENOMIC DNA]</scope>
</reference>
<dbReference type="Proteomes" id="UP000274131">
    <property type="component" value="Unassembled WGS sequence"/>
</dbReference>
<dbReference type="InterPro" id="IPR039261">
    <property type="entry name" value="FNR_nucleotide-bd"/>
</dbReference>
<gene>
    <name evidence="5" type="ORF">EVEC_LOCUS5068</name>
</gene>
<dbReference type="GO" id="GO:0050660">
    <property type="term" value="F:flavin adenine dinucleotide binding"/>
    <property type="evidence" value="ECO:0007669"/>
    <property type="project" value="TreeGrafter"/>
</dbReference>
<comment type="cofactor">
    <cofactor evidence="1">
        <name>FAD</name>
        <dbReference type="ChEBI" id="CHEBI:57692"/>
    </cofactor>
</comment>
<dbReference type="OrthoDB" id="1856718at2759"/>
<keyword evidence="6" id="KW-1185">Reference proteome</keyword>
<dbReference type="EMBL" id="UXUI01008043">
    <property type="protein sequence ID" value="VDD90317.1"/>
    <property type="molecule type" value="Genomic_DNA"/>
</dbReference>
<dbReference type="Gene3D" id="3.40.50.80">
    <property type="entry name" value="Nucleotide-binding domain of ferredoxin-NADP reductase (FNR) module"/>
    <property type="match status" value="1"/>
</dbReference>
<dbReference type="GO" id="GO:0010181">
    <property type="term" value="F:FMN binding"/>
    <property type="evidence" value="ECO:0007669"/>
    <property type="project" value="TreeGrafter"/>
</dbReference>
<protein>
    <submittedName>
        <fullName evidence="7">NAD_binding_1 domain-containing protein</fullName>
    </submittedName>
</protein>
<dbReference type="GO" id="GO:0005829">
    <property type="term" value="C:cytosol"/>
    <property type="evidence" value="ECO:0007669"/>
    <property type="project" value="TreeGrafter"/>
</dbReference>
<dbReference type="Pfam" id="PF00175">
    <property type="entry name" value="NAD_binding_1"/>
    <property type="match status" value="1"/>
</dbReference>
<evidence type="ECO:0000256" key="3">
    <source>
        <dbReference type="ARBA" id="ARBA00022827"/>
    </source>
</evidence>
<dbReference type="SUPFAM" id="SSF52343">
    <property type="entry name" value="Ferredoxin reductase-like, C-terminal NADP-linked domain"/>
    <property type="match status" value="1"/>
</dbReference>
<dbReference type="InterPro" id="IPR001709">
    <property type="entry name" value="Flavoprot_Pyr_Nucl_cyt_Rdtase"/>
</dbReference>
<dbReference type="AlphaFoldDB" id="A0A0N4V5E8"/>
<evidence type="ECO:0000259" key="4">
    <source>
        <dbReference type="Pfam" id="PF00175"/>
    </source>
</evidence>
<evidence type="ECO:0000256" key="2">
    <source>
        <dbReference type="ARBA" id="ARBA00022630"/>
    </source>
</evidence>
<dbReference type="GO" id="GO:0016491">
    <property type="term" value="F:oxidoreductase activity"/>
    <property type="evidence" value="ECO:0007669"/>
    <property type="project" value="InterPro"/>
</dbReference>
<evidence type="ECO:0000313" key="7">
    <source>
        <dbReference type="WBParaSite" id="EVEC_0000543901-mRNA-1"/>
    </source>
</evidence>
<evidence type="ECO:0000256" key="1">
    <source>
        <dbReference type="ARBA" id="ARBA00001974"/>
    </source>
</evidence>
<keyword evidence="3" id="KW-0274">FAD</keyword>
<reference evidence="7" key="1">
    <citation type="submission" date="2017-02" db="UniProtKB">
        <authorList>
            <consortium name="WormBaseParasite"/>
        </authorList>
    </citation>
    <scope>IDENTIFICATION</scope>
</reference>
<evidence type="ECO:0000313" key="5">
    <source>
        <dbReference type="EMBL" id="VDD90317.1"/>
    </source>
</evidence>
<accession>A0A0N4V5E8</accession>
<evidence type="ECO:0000313" key="6">
    <source>
        <dbReference type="Proteomes" id="UP000274131"/>
    </source>
</evidence>
<dbReference type="PANTHER" id="PTHR19384:SF10">
    <property type="entry name" value="NADPH-DEPENDENT DIFLAVIN OXIDOREDUCTASE 1"/>
    <property type="match status" value="1"/>
</dbReference>
<proteinExistence type="predicted"/>
<organism evidence="7">
    <name type="scientific">Enterobius vermicularis</name>
    <name type="common">Human pinworm</name>
    <dbReference type="NCBI Taxonomy" id="51028"/>
    <lineage>
        <taxon>Eukaryota</taxon>
        <taxon>Metazoa</taxon>
        <taxon>Ecdysozoa</taxon>
        <taxon>Nematoda</taxon>
        <taxon>Chromadorea</taxon>
        <taxon>Rhabditida</taxon>
        <taxon>Spirurina</taxon>
        <taxon>Oxyuridomorpha</taxon>
        <taxon>Oxyuroidea</taxon>
        <taxon>Oxyuridae</taxon>
        <taxon>Enterobius</taxon>
    </lineage>
</organism>
<sequence length="193" mass="21649">MFRAYDCCVLNYEAKLQEGAGGISTSAKTHEVTLKFMARLVYACWPGEDNSLVLIGPGTGVAAFRSVLNFRNINHDTSSAKDLLFFGCRGSSKDFYFKEEWPHLKNVCVITGFSRDENSTKEYVQDKIMQNPGIIWELITKNKGSIYIAGRSGDMPKSVIRTLKKIMTDNEGNGDEMIASLERAGRLQIETWD</sequence>
<dbReference type="WBParaSite" id="EVEC_0000543901-mRNA-1">
    <property type="protein sequence ID" value="EVEC_0000543901-mRNA-1"/>
    <property type="gene ID" value="EVEC_0000543901"/>
</dbReference>
<dbReference type="PRINTS" id="PR00371">
    <property type="entry name" value="FPNCR"/>
</dbReference>
<name>A0A0N4V5E8_ENTVE</name>
<dbReference type="STRING" id="51028.A0A0N4V5E8"/>
<keyword evidence="2" id="KW-0285">Flavoprotein</keyword>